<sequence length="720" mass="78608">MSVTSSLPALENWLAQARKRSALLDAQASALQLALARVNAKAQALQDQAAAPRTLALCGAGQASKAFLLSALCGSEQGRLPVTPGKHLDYLAHINPGHNATAMALRFTSRPAISDAFPLTLRLFSEAELVTLFIAHYHQQPHPRGLDDALLRKRLDELQPLRQPMADGAITTASLATIVDGFTRRVGARARTVQMDTWHRFATLIPHLSLSERSQLYALLWGDQRELTAQWFALAETLQLLGHHAHIAAPLSLLVDNFSLPEEGFLLCEHQEGTTARDVLVCAIDGDTLQPALSVSVSQLALLCAELVLPLENPCALGDVDLLDVPAPACSAAAPLWQTKRAFLLERYRQQAGIDLLVICGATPDRISTPSVARTLLRWVDDTHPVQEDTLPGLVWAITPGDGRFSGEQHLDDGVQRLLGKPGQRWGTLQALDSRSLPRLLEWLSEALSMTRRTKRHAVQQQRLRQTLVETFAHYHSDNAAAAEAEPSIRALQRQASRHGDILAALLPSVATLQALCDSPDAAPVTRAQGLFDQHIDLFAEPLIASEQSGTDQGSLATRTHQLWINHVRQWSQQPEQARLLDLEPSVLVWLGETLIVASYRLKLDAQLEKIAGEEGVCGALLYAGLGNFITWLGVNDLPVEARPASRVNAGQPVFAPQPGCNTRLTKLSEQPAHAATGYVYDWLVTLYHLARGNQGYQHPQAVTAQDKQALVEIVSTLSY</sequence>
<reference evidence="1 2" key="1">
    <citation type="submission" date="2012-02" db="EMBL/GenBank/DDBJ databases">
        <title>Whole genome shotgun sequence of Escherichia hermannii NBRC 105704.</title>
        <authorList>
            <person name="Yoshida I."/>
            <person name="Hosoyama A."/>
            <person name="Tsuchikane K."/>
            <person name="Katsumata H."/>
            <person name="Yamazaki S."/>
            <person name="Fujita N."/>
        </authorList>
    </citation>
    <scope>NUCLEOTIDE SEQUENCE [LARGE SCALE GENOMIC DNA]</scope>
    <source>
        <strain evidence="1 2">NBRC 105704</strain>
    </source>
</reference>
<evidence type="ECO:0000313" key="2">
    <source>
        <dbReference type="Proteomes" id="UP000010297"/>
    </source>
</evidence>
<keyword evidence="2" id="KW-1185">Reference proteome</keyword>
<dbReference type="Pfam" id="PF10139">
    <property type="entry name" value="Virul_Fac"/>
    <property type="match status" value="2"/>
</dbReference>
<accession>H5V798</accession>
<name>H5V798_ATLHE</name>
<dbReference type="AlphaFoldDB" id="H5V798"/>
<dbReference type="RefSeq" id="WP_002438444.1">
    <property type="nucleotide sequence ID" value="NZ_BAFF01000022.1"/>
</dbReference>
<evidence type="ECO:0000313" key="1">
    <source>
        <dbReference type="EMBL" id="GAB53856.1"/>
    </source>
</evidence>
<protein>
    <recommendedName>
        <fullName evidence="3">Virulence factor</fullName>
    </recommendedName>
</protein>
<dbReference type="InterPro" id="IPR017030">
    <property type="entry name" value="Vir_effector_SfrC"/>
</dbReference>
<evidence type="ECO:0008006" key="3">
    <source>
        <dbReference type="Google" id="ProtNLM"/>
    </source>
</evidence>
<comment type="caution">
    <text evidence="1">The sequence shown here is derived from an EMBL/GenBank/DDBJ whole genome shotgun (WGS) entry which is preliminary data.</text>
</comment>
<dbReference type="GeneID" id="92828362"/>
<proteinExistence type="predicted"/>
<dbReference type="PIRSF" id="PIRSF034586">
    <property type="entry name" value="Vir_effector_SfrC"/>
    <property type="match status" value="1"/>
</dbReference>
<dbReference type="eggNOG" id="COG4458">
    <property type="taxonomic scope" value="Bacteria"/>
</dbReference>
<organism evidence="1 2">
    <name type="scientific">Atlantibacter hermannii NBRC 105704</name>
    <dbReference type="NCBI Taxonomy" id="1115512"/>
    <lineage>
        <taxon>Bacteria</taxon>
        <taxon>Pseudomonadati</taxon>
        <taxon>Pseudomonadota</taxon>
        <taxon>Gammaproteobacteria</taxon>
        <taxon>Enterobacterales</taxon>
        <taxon>Enterobacteriaceae</taxon>
        <taxon>Atlantibacter</taxon>
    </lineage>
</organism>
<dbReference type="EMBL" id="BAFF01000022">
    <property type="protein sequence ID" value="GAB53856.1"/>
    <property type="molecule type" value="Genomic_DNA"/>
</dbReference>
<gene>
    <name evidence="1" type="ORF">EH105704_22_00150</name>
</gene>
<dbReference type="Proteomes" id="UP000010297">
    <property type="component" value="Unassembled WGS sequence"/>
</dbReference>